<evidence type="ECO:0000313" key="2">
    <source>
        <dbReference type="EMBL" id="MBP1326373.1"/>
    </source>
</evidence>
<protein>
    <recommendedName>
        <fullName evidence="1">TrwC relaxase domain-containing protein</fullName>
    </recommendedName>
</protein>
<accession>A0A940T409</accession>
<dbReference type="Pfam" id="PF08751">
    <property type="entry name" value="TrwC"/>
    <property type="match status" value="1"/>
</dbReference>
<evidence type="ECO:0000313" key="3">
    <source>
        <dbReference type="Proteomes" id="UP000675163"/>
    </source>
</evidence>
<dbReference type="InterPro" id="IPR014862">
    <property type="entry name" value="TrwC"/>
</dbReference>
<evidence type="ECO:0000259" key="1">
    <source>
        <dbReference type="Pfam" id="PF08751"/>
    </source>
</evidence>
<dbReference type="EMBL" id="JAFIDA010000001">
    <property type="protein sequence ID" value="MBP1326373.1"/>
    <property type="molecule type" value="Genomic_DNA"/>
</dbReference>
<dbReference type="AlphaFoldDB" id="A0A940T409"/>
<comment type="caution">
    <text evidence="2">The sequence shown here is derived from an EMBL/GenBank/DDBJ whole genome shotgun (WGS) entry which is preliminary data.</text>
</comment>
<proteinExistence type="predicted"/>
<sequence>MIAMQGGVILFRGTGADALRYVEADRSRADDYYLSDSTGVQYTVLDASGEAVSNRVLTADEYAGWVDWINPDTGEQMGKPRMAGSDRQGSPRFAEMVINAPKSLSIAAALHPEASESLNKAQ</sequence>
<feature type="domain" description="TrwC relaxase" evidence="1">
    <location>
        <begin position="17"/>
        <end position="121"/>
    </location>
</feature>
<dbReference type="Proteomes" id="UP000675163">
    <property type="component" value="Unassembled WGS sequence"/>
</dbReference>
<keyword evidence="3" id="KW-1185">Reference proteome</keyword>
<organism evidence="2 3">
    <name type="scientific">Leucobacter exalbidus</name>
    <dbReference type="NCBI Taxonomy" id="662960"/>
    <lineage>
        <taxon>Bacteria</taxon>
        <taxon>Bacillati</taxon>
        <taxon>Actinomycetota</taxon>
        <taxon>Actinomycetes</taxon>
        <taxon>Micrococcales</taxon>
        <taxon>Microbacteriaceae</taxon>
        <taxon>Leucobacter</taxon>
    </lineage>
</organism>
<dbReference type="SUPFAM" id="SSF55464">
    <property type="entry name" value="Origin of replication-binding domain, RBD-like"/>
    <property type="match status" value="1"/>
</dbReference>
<name>A0A940T409_9MICO</name>
<gene>
    <name evidence="2" type="ORF">JOF28_001605</name>
</gene>
<reference evidence="2" key="1">
    <citation type="submission" date="2021-02" db="EMBL/GenBank/DDBJ databases">
        <title>Sequencing the genomes of 1000 actinobacteria strains.</title>
        <authorList>
            <person name="Klenk H.-P."/>
        </authorList>
    </citation>
    <scope>NUCLEOTIDE SEQUENCE</scope>
    <source>
        <strain evidence="2">DSM 22850</strain>
    </source>
</reference>